<keyword evidence="7" id="KW-1185">Reference proteome</keyword>
<sequence length="417" mass="47696">MDLFNSRSLFRQIHQNNLIANSVADSNNDFSTISNVLIHQTLVLRENLKYWSAVKHSLIYKLYYGLQTLPKRAYAFFLQVRADDWKVQHVPNIVKAVEDDINCNISTIKRQLSDTYKKLGHIVAHKDKLGELNPDDYRLAAVQSLEPGFWTRYWIPLVLAVLIGPTLSFKVVRNRSRILDWLNNNVRDVAVGFYDNWLIKPVGDVINIIKQDSNIIAAKESLNSSVSSLERMVRDYITDNHIPVQEVDLKHQLELGDLTLIMSKYEKEMKSPVRNLVNGTLIRSLLIQIQKTKVDGDLVINGIDKLMKSQQLLLGIVSISPSIFIVYQLAKYLSRPNFIINGKDLKKSCLGNLVGLQLDDDDESRGVLLVNTINLKIESRLFLSKSVFTMLEEDLNRLLAGEDTLMKLYVVYSGYFQ</sequence>
<keyword evidence="5" id="KW-0472">Membrane</keyword>
<proteinExistence type="predicted"/>
<dbReference type="PANTHER" id="PTHR28234:SF1">
    <property type="entry name" value="NUCLEAR CONTROL OF ATPASE PROTEIN 2"/>
    <property type="match status" value="1"/>
</dbReference>
<reference evidence="6 7" key="1">
    <citation type="journal article" date="2011" name="Proc. Natl. Acad. Sci. U.S.A.">
        <title>Comparative genomics of xylose-fermenting fungi for enhanced biofuel production.</title>
        <authorList>
            <person name="Wohlbach D.J."/>
            <person name="Kuo A."/>
            <person name="Sato T.K."/>
            <person name="Potts K.M."/>
            <person name="Salamov A.A."/>
            <person name="LaButti K.M."/>
            <person name="Sun H."/>
            <person name="Clum A."/>
            <person name="Pangilinan J.L."/>
            <person name="Lindquist E.A."/>
            <person name="Lucas S."/>
            <person name="Lapidus A."/>
            <person name="Jin M."/>
            <person name="Gunawan C."/>
            <person name="Balan V."/>
            <person name="Dale B.E."/>
            <person name="Jeffries T.W."/>
            <person name="Zinkel R."/>
            <person name="Barry K.W."/>
            <person name="Grigoriev I.V."/>
            <person name="Gasch A.P."/>
        </authorList>
    </citation>
    <scope>NUCLEOTIDE SEQUENCE [LARGE SCALE GENOMIC DNA]</scope>
    <source>
        <strain evidence="7">ATCC 10573 / BCRC 21748 / CBS 615 / JCM 9827 / NBRC 10315 / NRRL Y-1498 / VKM Y-70</strain>
    </source>
</reference>
<dbReference type="Proteomes" id="UP000000707">
    <property type="component" value="Unassembled WGS sequence"/>
</dbReference>
<dbReference type="PANTHER" id="PTHR28234">
    <property type="entry name" value="NUCLEAR CONTROL OF ATPASE PROTEIN 2"/>
    <property type="match status" value="1"/>
</dbReference>
<evidence type="ECO:0000256" key="2">
    <source>
        <dbReference type="ARBA" id="ARBA00022692"/>
    </source>
</evidence>
<dbReference type="KEGG" id="cten:18249956"/>
<evidence type="ECO:0000256" key="3">
    <source>
        <dbReference type="ARBA" id="ARBA00022989"/>
    </source>
</evidence>
<dbReference type="AlphaFoldDB" id="G3B821"/>
<dbReference type="STRING" id="590646.G3B821"/>
<dbReference type="Pfam" id="PF08637">
    <property type="entry name" value="NCA2"/>
    <property type="match status" value="1"/>
</dbReference>
<dbReference type="InterPro" id="IPR013946">
    <property type="entry name" value="NCA2-like"/>
</dbReference>
<keyword evidence="2" id="KW-0812">Transmembrane</keyword>
<protein>
    <submittedName>
        <fullName evidence="6">NCA2-domain-containing protein</fullName>
    </submittedName>
</protein>
<accession>G3B821</accession>
<keyword evidence="3" id="KW-1133">Transmembrane helix</keyword>
<evidence type="ECO:0000313" key="6">
    <source>
        <dbReference type="EMBL" id="EGV62332.1"/>
    </source>
</evidence>
<keyword evidence="4" id="KW-0496">Mitochondrion</keyword>
<dbReference type="GeneID" id="18249956"/>
<dbReference type="GO" id="GO:0005741">
    <property type="term" value="C:mitochondrial outer membrane"/>
    <property type="evidence" value="ECO:0007669"/>
    <property type="project" value="TreeGrafter"/>
</dbReference>
<dbReference type="OrthoDB" id="413313at2759"/>
<evidence type="ECO:0000256" key="1">
    <source>
        <dbReference type="ARBA" id="ARBA00004225"/>
    </source>
</evidence>
<dbReference type="EMBL" id="GL996527">
    <property type="protein sequence ID" value="EGV62332.1"/>
    <property type="molecule type" value="Genomic_DNA"/>
</dbReference>
<dbReference type="eggNOG" id="ENOG502QTT6">
    <property type="taxonomic scope" value="Eukaryota"/>
</dbReference>
<comment type="subcellular location">
    <subcellularLocation>
        <location evidence="1">Mitochondrion membrane</location>
        <topology evidence="1">Multi-pass membrane protein</topology>
    </subcellularLocation>
</comment>
<evidence type="ECO:0000313" key="7">
    <source>
        <dbReference type="Proteomes" id="UP000000707"/>
    </source>
</evidence>
<organism evidence="7">
    <name type="scientific">Candida tenuis (strain ATCC 10573 / BCRC 21748 / CBS 615 / JCM 9827 / NBRC 10315 / NRRL Y-1498 / VKM Y-70)</name>
    <name type="common">Yeast</name>
    <name type="synonym">Yamadazyma tenuis</name>
    <dbReference type="NCBI Taxonomy" id="590646"/>
    <lineage>
        <taxon>Eukaryota</taxon>
        <taxon>Fungi</taxon>
        <taxon>Dikarya</taxon>
        <taxon>Ascomycota</taxon>
        <taxon>Saccharomycotina</taxon>
        <taxon>Pichiomycetes</taxon>
        <taxon>Debaryomycetaceae</taxon>
        <taxon>Yamadazyma</taxon>
    </lineage>
</organism>
<dbReference type="HOGENOM" id="CLU_658883_0_0_1"/>
<evidence type="ECO:0000256" key="5">
    <source>
        <dbReference type="ARBA" id="ARBA00023136"/>
    </source>
</evidence>
<evidence type="ECO:0000256" key="4">
    <source>
        <dbReference type="ARBA" id="ARBA00023128"/>
    </source>
</evidence>
<gene>
    <name evidence="6" type="ORF">CANTEDRAFT_136262</name>
</gene>
<name>G3B821_CANTC</name>